<evidence type="ECO:0000313" key="1">
    <source>
        <dbReference type="EMBL" id="SJZ85303.1"/>
    </source>
</evidence>
<accession>A0A1T4P1E5</accession>
<organism evidence="1 2">
    <name type="scientific">Lysobacter spongiicola DSM 21749</name>
    <dbReference type="NCBI Taxonomy" id="1122188"/>
    <lineage>
        <taxon>Bacteria</taxon>
        <taxon>Pseudomonadati</taxon>
        <taxon>Pseudomonadota</taxon>
        <taxon>Gammaproteobacteria</taxon>
        <taxon>Lysobacterales</taxon>
        <taxon>Lysobacteraceae</taxon>
        <taxon>Novilysobacter</taxon>
    </lineage>
</organism>
<dbReference type="OrthoDB" id="9808866at2"/>
<sequence length="93" mass="10966">MTAKHEAKTTINHEEIRRWAEARDGVPVSAKGVDEDGDEIALLRISFRDDPALKRISWDEFFERFEDDDLAFLYQEQTADGKRSRFFKMVERD</sequence>
<dbReference type="Proteomes" id="UP000190061">
    <property type="component" value="Unassembled WGS sequence"/>
</dbReference>
<keyword evidence="2" id="KW-1185">Reference proteome</keyword>
<dbReference type="STRING" id="1122188.SAMN02745674_01032"/>
<name>A0A1T4P1E5_9GAMM</name>
<evidence type="ECO:0000313" key="2">
    <source>
        <dbReference type="Proteomes" id="UP000190061"/>
    </source>
</evidence>
<dbReference type="EMBL" id="FUXP01000002">
    <property type="protein sequence ID" value="SJZ85303.1"/>
    <property type="molecule type" value="Genomic_DNA"/>
</dbReference>
<dbReference type="RefSeq" id="WP_078757625.1">
    <property type="nucleotide sequence ID" value="NZ_FUXP01000002.1"/>
</dbReference>
<gene>
    <name evidence="1" type="ORF">SAMN02745674_01032</name>
</gene>
<dbReference type="AlphaFoldDB" id="A0A1T4P1E5"/>
<proteinExistence type="predicted"/>
<reference evidence="1 2" key="1">
    <citation type="submission" date="2017-02" db="EMBL/GenBank/DDBJ databases">
        <authorList>
            <person name="Peterson S.W."/>
        </authorList>
    </citation>
    <scope>NUCLEOTIDE SEQUENCE [LARGE SCALE GENOMIC DNA]</scope>
    <source>
        <strain evidence="1 2">DSM 21749</strain>
    </source>
</reference>
<evidence type="ECO:0008006" key="3">
    <source>
        <dbReference type="Google" id="ProtNLM"/>
    </source>
</evidence>
<protein>
    <recommendedName>
        <fullName evidence="3">1,4-alpha-glucan branching enzyme</fullName>
    </recommendedName>
</protein>